<dbReference type="SMART" id="SM00267">
    <property type="entry name" value="GGDEF"/>
    <property type="match status" value="1"/>
</dbReference>
<feature type="transmembrane region" description="Helical" evidence="3">
    <location>
        <begin position="116"/>
        <end position="136"/>
    </location>
</feature>
<feature type="transmembrane region" description="Helical" evidence="3">
    <location>
        <begin position="148"/>
        <end position="166"/>
    </location>
</feature>
<protein>
    <recommendedName>
        <fullName evidence="1">diguanylate cyclase</fullName>
        <ecNumber evidence="1">2.7.7.65</ecNumber>
    </recommendedName>
</protein>
<feature type="transmembrane region" description="Helical" evidence="3">
    <location>
        <begin position="6"/>
        <end position="25"/>
    </location>
</feature>
<evidence type="ECO:0000256" key="1">
    <source>
        <dbReference type="ARBA" id="ARBA00012528"/>
    </source>
</evidence>
<dbReference type="Proteomes" id="UP000663570">
    <property type="component" value="Chromosome"/>
</dbReference>
<feature type="transmembrane region" description="Helical" evidence="3">
    <location>
        <begin position="62"/>
        <end position="86"/>
    </location>
</feature>
<feature type="domain" description="GGDEF" evidence="4">
    <location>
        <begin position="249"/>
        <end position="380"/>
    </location>
</feature>
<evidence type="ECO:0000313" key="5">
    <source>
        <dbReference type="EMBL" id="QSI76001.1"/>
    </source>
</evidence>
<name>A0ABX7M3H8_9RHOO</name>
<dbReference type="CDD" id="cd01949">
    <property type="entry name" value="GGDEF"/>
    <property type="match status" value="1"/>
</dbReference>
<dbReference type="InterPro" id="IPR029787">
    <property type="entry name" value="Nucleotide_cyclase"/>
</dbReference>
<dbReference type="RefSeq" id="WP_206253810.1">
    <property type="nucleotide sequence ID" value="NZ_CP071060.1"/>
</dbReference>
<evidence type="ECO:0000256" key="2">
    <source>
        <dbReference type="ARBA" id="ARBA00034247"/>
    </source>
</evidence>
<evidence type="ECO:0000313" key="6">
    <source>
        <dbReference type="Proteomes" id="UP000663570"/>
    </source>
</evidence>
<gene>
    <name evidence="5" type="ORF">JY500_16180</name>
</gene>
<proteinExistence type="predicted"/>
<accession>A0ABX7M3H8</accession>
<evidence type="ECO:0000259" key="4">
    <source>
        <dbReference type="PROSITE" id="PS50887"/>
    </source>
</evidence>
<dbReference type="InterPro" id="IPR043128">
    <property type="entry name" value="Rev_trsase/Diguanyl_cyclase"/>
</dbReference>
<evidence type="ECO:0000256" key="3">
    <source>
        <dbReference type="SAM" id="Phobius"/>
    </source>
</evidence>
<dbReference type="PANTHER" id="PTHR45138">
    <property type="entry name" value="REGULATORY COMPONENTS OF SENSORY TRANSDUCTION SYSTEM"/>
    <property type="match status" value="1"/>
</dbReference>
<feature type="transmembrane region" description="Helical" evidence="3">
    <location>
        <begin position="186"/>
        <end position="207"/>
    </location>
</feature>
<reference evidence="5 6" key="1">
    <citation type="submission" date="2021-02" db="EMBL/GenBank/DDBJ databases">
        <title>Niveibacterium changnyeongensis HC41.</title>
        <authorList>
            <person name="Kang M."/>
        </authorList>
    </citation>
    <scope>NUCLEOTIDE SEQUENCE [LARGE SCALE GENOMIC DNA]</scope>
    <source>
        <strain evidence="5 6">HC41</strain>
    </source>
</reference>
<feature type="transmembrane region" description="Helical" evidence="3">
    <location>
        <begin position="93"/>
        <end position="110"/>
    </location>
</feature>
<dbReference type="InterPro" id="IPR050469">
    <property type="entry name" value="Diguanylate_Cyclase"/>
</dbReference>
<dbReference type="SUPFAM" id="SSF55073">
    <property type="entry name" value="Nucleotide cyclase"/>
    <property type="match status" value="1"/>
</dbReference>
<dbReference type="EMBL" id="CP071060">
    <property type="protein sequence ID" value="QSI76001.1"/>
    <property type="molecule type" value="Genomic_DNA"/>
</dbReference>
<sequence>MIDVPTLLAVLSLDCLVIAATVFATRVGRMQHGQASWVVALLTQSAAMLLFIAMALTPPGMATIVANMVLLSASLSLFAASMAAFAERPLPRLLLVLPPVLLGIQHAIYADDFITRALASNAVLAFQLALCAWPLMRTGDTGSARYRWMVLGSFVLGSVSTLLRLAELLVAPERLPDLSVGEPINAMSFLLNHVNLIVGNLGIALMHRERSRANAERLVARDALTELFNRRSFTQQAARELLRAERGGQPVSVLVVDPDHFRQINARFGPLAGDRVLCQLAHDITTTLRGQDLCARISADEFAVLLPDTSLEGAAVLAERMRVQCGAQPVGPDLVHFTVSIGVAEAMPGERDPAPLLARAQTALAQAKQAGRNRVARAEVAA</sequence>
<comment type="catalytic activity">
    <reaction evidence="2">
        <text>2 GTP = 3',3'-c-di-GMP + 2 diphosphate</text>
        <dbReference type="Rhea" id="RHEA:24898"/>
        <dbReference type="ChEBI" id="CHEBI:33019"/>
        <dbReference type="ChEBI" id="CHEBI:37565"/>
        <dbReference type="ChEBI" id="CHEBI:58805"/>
        <dbReference type="EC" id="2.7.7.65"/>
    </reaction>
</comment>
<keyword evidence="3" id="KW-0472">Membrane</keyword>
<organism evidence="5 6">
    <name type="scientific">Niveibacterium microcysteis</name>
    <dbReference type="NCBI Taxonomy" id="2811415"/>
    <lineage>
        <taxon>Bacteria</taxon>
        <taxon>Pseudomonadati</taxon>
        <taxon>Pseudomonadota</taxon>
        <taxon>Betaproteobacteria</taxon>
        <taxon>Rhodocyclales</taxon>
        <taxon>Rhodocyclaceae</taxon>
        <taxon>Niveibacterium</taxon>
    </lineage>
</organism>
<keyword evidence="3" id="KW-0812">Transmembrane</keyword>
<dbReference type="InterPro" id="IPR000160">
    <property type="entry name" value="GGDEF_dom"/>
</dbReference>
<keyword evidence="3" id="KW-1133">Transmembrane helix</keyword>
<dbReference type="PROSITE" id="PS50887">
    <property type="entry name" value="GGDEF"/>
    <property type="match status" value="1"/>
</dbReference>
<keyword evidence="6" id="KW-1185">Reference proteome</keyword>
<dbReference type="EC" id="2.7.7.65" evidence="1"/>
<dbReference type="NCBIfam" id="TIGR00254">
    <property type="entry name" value="GGDEF"/>
    <property type="match status" value="1"/>
</dbReference>
<dbReference type="Gene3D" id="3.30.70.270">
    <property type="match status" value="1"/>
</dbReference>
<dbReference type="Pfam" id="PF00990">
    <property type="entry name" value="GGDEF"/>
    <property type="match status" value="1"/>
</dbReference>
<dbReference type="PANTHER" id="PTHR45138:SF9">
    <property type="entry name" value="DIGUANYLATE CYCLASE DGCM-RELATED"/>
    <property type="match status" value="1"/>
</dbReference>
<feature type="transmembrane region" description="Helical" evidence="3">
    <location>
        <begin position="37"/>
        <end position="56"/>
    </location>
</feature>